<protein>
    <recommendedName>
        <fullName evidence="2">Autophagy-related protein 14</fullName>
    </recommendedName>
</protein>
<comment type="caution">
    <text evidence="6">The sequence shown here is derived from an EMBL/GenBank/DDBJ whole genome shotgun (WGS) entry which is preliminary data.</text>
</comment>
<feature type="region of interest" description="Disordered" evidence="5">
    <location>
        <begin position="266"/>
        <end position="372"/>
    </location>
</feature>
<dbReference type="InterPro" id="IPR018791">
    <property type="entry name" value="UV_resistance/autophagy_Atg14"/>
</dbReference>
<keyword evidence="7" id="KW-1185">Reference proteome</keyword>
<proteinExistence type="inferred from homology"/>
<evidence type="ECO:0000256" key="3">
    <source>
        <dbReference type="ARBA" id="ARBA00023054"/>
    </source>
</evidence>
<evidence type="ECO:0000313" key="7">
    <source>
        <dbReference type="Proteomes" id="UP000298030"/>
    </source>
</evidence>
<dbReference type="GO" id="GO:0000149">
    <property type="term" value="F:SNARE binding"/>
    <property type="evidence" value="ECO:0007669"/>
    <property type="project" value="TreeGrafter"/>
</dbReference>
<evidence type="ECO:0000313" key="6">
    <source>
        <dbReference type="EMBL" id="TEB22430.1"/>
    </source>
</evidence>
<dbReference type="GO" id="GO:0035493">
    <property type="term" value="P:SNARE complex assembly"/>
    <property type="evidence" value="ECO:0007669"/>
    <property type="project" value="TreeGrafter"/>
</dbReference>
<feature type="region of interest" description="Disordered" evidence="5">
    <location>
        <begin position="421"/>
        <end position="460"/>
    </location>
</feature>
<reference evidence="6 7" key="1">
    <citation type="journal article" date="2019" name="Nat. Ecol. Evol.">
        <title>Megaphylogeny resolves global patterns of mushroom evolution.</title>
        <authorList>
            <person name="Varga T."/>
            <person name="Krizsan K."/>
            <person name="Foldi C."/>
            <person name="Dima B."/>
            <person name="Sanchez-Garcia M."/>
            <person name="Sanchez-Ramirez S."/>
            <person name="Szollosi G.J."/>
            <person name="Szarkandi J.G."/>
            <person name="Papp V."/>
            <person name="Albert L."/>
            <person name="Andreopoulos W."/>
            <person name="Angelini C."/>
            <person name="Antonin V."/>
            <person name="Barry K.W."/>
            <person name="Bougher N.L."/>
            <person name="Buchanan P."/>
            <person name="Buyck B."/>
            <person name="Bense V."/>
            <person name="Catcheside P."/>
            <person name="Chovatia M."/>
            <person name="Cooper J."/>
            <person name="Damon W."/>
            <person name="Desjardin D."/>
            <person name="Finy P."/>
            <person name="Geml J."/>
            <person name="Haridas S."/>
            <person name="Hughes K."/>
            <person name="Justo A."/>
            <person name="Karasinski D."/>
            <person name="Kautmanova I."/>
            <person name="Kiss B."/>
            <person name="Kocsube S."/>
            <person name="Kotiranta H."/>
            <person name="LaButti K.M."/>
            <person name="Lechner B.E."/>
            <person name="Liimatainen K."/>
            <person name="Lipzen A."/>
            <person name="Lukacs Z."/>
            <person name="Mihaltcheva S."/>
            <person name="Morgado L.N."/>
            <person name="Niskanen T."/>
            <person name="Noordeloos M.E."/>
            <person name="Ohm R.A."/>
            <person name="Ortiz-Santana B."/>
            <person name="Ovrebo C."/>
            <person name="Racz N."/>
            <person name="Riley R."/>
            <person name="Savchenko A."/>
            <person name="Shiryaev A."/>
            <person name="Soop K."/>
            <person name="Spirin V."/>
            <person name="Szebenyi C."/>
            <person name="Tomsovsky M."/>
            <person name="Tulloss R.E."/>
            <person name="Uehling J."/>
            <person name="Grigoriev I.V."/>
            <person name="Vagvolgyi C."/>
            <person name="Papp T."/>
            <person name="Martin F.M."/>
            <person name="Miettinen O."/>
            <person name="Hibbett D.S."/>
            <person name="Nagy L.G."/>
        </authorList>
    </citation>
    <scope>NUCLEOTIDE SEQUENCE [LARGE SCALE GENOMIC DNA]</scope>
    <source>
        <strain evidence="6 7">FP101781</strain>
    </source>
</reference>
<keyword evidence="3 4" id="KW-0175">Coiled coil</keyword>
<dbReference type="AlphaFoldDB" id="A0A4Y7SKP0"/>
<evidence type="ECO:0000256" key="1">
    <source>
        <dbReference type="ARBA" id="ARBA00009574"/>
    </source>
</evidence>
<name>A0A4Y7SKP0_COPMI</name>
<comment type="similarity">
    <text evidence="1">Belongs to the ATG14 family.</text>
</comment>
<dbReference type="PANTHER" id="PTHR15157:SF13">
    <property type="entry name" value="AUTOPHAGY-RELATED PROTEIN 14"/>
    <property type="match status" value="1"/>
</dbReference>
<feature type="compositionally biased region" description="Low complexity" evidence="5">
    <location>
        <begin position="339"/>
        <end position="353"/>
    </location>
</feature>
<dbReference type="STRING" id="71717.A0A4Y7SKP0"/>
<evidence type="ECO:0000256" key="4">
    <source>
        <dbReference type="SAM" id="Coils"/>
    </source>
</evidence>
<feature type="coiled-coil region" evidence="4">
    <location>
        <begin position="76"/>
        <end position="103"/>
    </location>
</feature>
<dbReference type="EMBL" id="QPFP01000092">
    <property type="protein sequence ID" value="TEB22430.1"/>
    <property type="molecule type" value="Genomic_DNA"/>
</dbReference>
<dbReference type="GO" id="GO:0032991">
    <property type="term" value="C:protein-containing complex"/>
    <property type="evidence" value="ECO:0007669"/>
    <property type="project" value="UniProtKB-ARBA"/>
</dbReference>
<accession>A0A4Y7SKP0</accession>
<dbReference type="GO" id="GO:0000323">
    <property type="term" value="C:lytic vacuole"/>
    <property type="evidence" value="ECO:0007669"/>
    <property type="project" value="TreeGrafter"/>
</dbReference>
<feature type="compositionally biased region" description="Gly residues" evidence="5">
    <location>
        <begin position="266"/>
        <end position="276"/>
    </location>
</feature>
<dbReference type="GO" id="GO:0005768">
    <property type="term" value="C:endosome"/>
    <property type="evidence" value="ECO:0007669"/>
    <property type="project" value="TreeGrafter"/>
</dbReference>
<sequence>MECRNCELRQRQFYCRTCIKTHLRDFQSQHTHFSTDLTTVVSSARIALNKVVEPARVARARAVEAQGRIDEIGAGLGEVKRECEKKRDKVRKLREDLAQRRRTLGAARMLFKAGATSPTSAVPPTPISAPFLATPVNDAHHFPHDGPPLLPPSPAHLALTQTLARARSGLVQELVDVFHIVEVGGRPPVGGKAGTKGEWTIGGLVLPVPGDIRRYPPDHINAVLTLTIHFLSLLSFYLGIKLPFEVTWTGGKLGLGQPWIKTIRGGSAGGGDGGWSRGTHSTFTGQVKSTEGGENEKAGRPTSSSHSNTSESDDDDPMASSVATLKPARPNLPRIKTSTTQAPAPTRARTMPTRPGPSPVVPSPSTPRRSTTYSLTSALAGVGGAMRKGVGGVVSAGAGVVGYGTPSRLRTMSTALEESALIVGPPPSSTPAPPPAKRPSSASSTSRKPETPLHLSPSTAPPSFTTGYTMLIYNVCYLAHTQRVVPEIGLSQAGEVLSNLWRCCCSSELGRVGHESVGWTQTSNAGPGWNLNSPVTPVELEPNGASLTLVRLPPPTPPTFSMDFGQLLQAVSGAGGAGARAKTKVARRKVYSESRARDSVAELDSEDGLGV</sequence>
<dbReference type="PANTHER" id="PTHR15157">
    <property type="entry name" value="UV RADIATION RESISTANCE-ASSOCIATED GENE PROTEIN"/>
    <property type="match status" value="1"/>
</dbReference>
<evidence type="ECO:0000256" key="5">
    <source>
        <dbReference type="SAM" id="MobiDB-lite"/>
    </source>
</evidence>
<dbReference type="Proteomes" id="UP000298030">
    <property type="component" value="Unassembled WGS sequence"/>
</dbReference>
<evidence type="ECO:0000256" key="2">
    <source>
        <dbReference type="ARBA" id="ARBA00013807"/>
    </source>
</evidence>
<feature type="compositionally biased region" description="Pro residues" evidence="5">
    <location>
        <begin position="354"/>
        <end position="365"/>
    </location>
</feature>
<gene>
    <name evidence="6" type="ORF">FA13DRAFT_1819030</name>
</gene>
<dbReference type="Pfam" id="PF10186">
    <property type="entry name" value="ATG14"/>
    <property type="match status" value="1"/>
</dbReference>
<feature type="compositionally biased region" description="Pro residues" evidence="5">
    <location>
        <begin position="424"/>
        <end position="437"/>
    </location>
</feature>
<organism evidence="6 7">
    <name type="scientific">Coprinellus micaceus</name>
    <name type="common">Glistening ink-cap mushroom</name>
    <name type="synonym">Coprinus micaceus</name>
    <dbReference type="NCBI Taxonomy" id="71717"/>
    <lineage>
        <taxon>Eukaryota</taxon>
        <taxon>Fungi</taxon>
        <taxon>Dikarya</taxon>
        <taxon>Basidiomycota</taxon>
        <taxon>Agaricomycotina</taxon>
        <taxon>Agaricomycetes</taxon>
        <taxon>Agaricomycetidae</taxon>
        <taxon>Agaricales</taxon>
        <taxon>Agaricineae</taxon>
        <taxon>Psathyrellaceae</taxon>
        <taxon>Coprinellus</taxon>
    </lineage>
</organism>
<dbReference type="OrthoDB" id="16772at2759"/>
<feature type="compositionally biased region" description="Polar residues" evidence="5">
    <location>
        <begin position="279"/>
        <end position="289"/>
    </location>
</feature>